<dbReference type="Proteomes" id="UP000236754">
    <property type="component" value="Unassembled WGS sequence"/>
</dbReference>
<keyword evidence="2" id="KW-1003">Cell membrane</keyword>
<dbReference type="PANTHER" id="PTHR34390:SF1">
    <property type="entry name" value="SUCCINATE TRANSPORTER SUBUNIT YJJB-RELATED"/>
    <property type="match status" value="1"/>
</dbReference>
<evidence type="ECO:0000259" key="11">
    <source>
        <dbReference type="Pfam" id="PF12821"/>
    </source>
</evidence>
<feature type="transmembrane region" description="Helical" evidence="9">
    <location>
        <begin position="415"/>
        <end position="434"/>
    </location>
</feature>
<feature type="transmembrane region" description="Helical" evidence="9">
    <location>
        <begin position="466"/>
        <end position="485"/>
    </location>
</feature>
<evidence type="ECO:0000256" key="1">
    <source>
        <dbReference type="ARBA" id="ARBA00004651"/>
    </source>
</evidence>
<dbReference type="EMBL" id="FNVU01000004">
    <property type="protein sequence ID" value="SEG29966.1"/>
    <property type="molecule type" value="Genomic_DNA"/>
</dbReference>
<dbReference type="GO" id="GO:0022857">
    <property type="term" value="F:transmembrane transporter activity"/>
    <property type="evidence" value="ECO:0007669"/>
    <property type="project" value="InterPro"/>
</dbReference>
<feature type="transmembrane region" description="Helical" evidence="9">
    <location>
        <begin position="353"/>
        <end position="371"/>
    </location>
</feature>
<dbReference type="Pfam" id="PF12821">
    <property type="entry name" value="ThrE_2"/>
    <property type="match status" value="1"/>
</dbReference>
<comment type="similarity">
    <text evidence="7">Belongs to the ThrE exporter (TC 2.A.79) family.</text>
</comment>
<proteinExistence type="inferred from homology"/>
<comment type="subcellular location">
    <subcellularLocation>
        <location evidence="1">Cell membrane</location>
        <topology evidence="1">Multi-pass membrane protein</topology>
    </subcellularLocation>
</comment>
<evidence type="ECO:0000256" key="3">
    <source>
        <dbReference type="ARBA" id="ARBA00022519"/>
    </source>
</evidence>
<evidence type="ECO:0000259" key="10">
    <source>
        <dbReference type="Pfam" id="PF06738"/>
    </source>
</evidence>
<sequence length="545" mass="56353">MAVGTAPRSADTLPGDHHEPPGRPDPDGAPGRGAGEGSAAGPRDSGKPTGEPENGTDASDAPVDLGAALTPADGIPVVVLPPEGGLWQDRMRAMIRLPSTERPAPPPDRPGAAGGGVVPRVLDLTLRIGELLLAGGEGAEDVEAAMFGVAFAYGLARVEPTVTFTLLGISYQPSLTETPLTMSRTVRRRGTDYTRLAAVFHLVDGITAHEVTLEEAYRSLADIRRNRHPYSSWVLTGAAGLLAGAASVLVGGGPLIFFLAALAAMLGDRLAWLLAARGLPEFYQFAVAATPAAVMGVLVGHYGHWVPGATNVQSSAVITGGLFALLPGRALVAAVQDGLTGFYITASARLLEVVYLIVGIVIGVTLVLYAGVHSGARLNPDQALRAYDRPWVQLPAAMVLTLAFAVLLQCERGVLLLVTLNGGVAWTVFGVLHQRAGGNQVAATAAAAGLVGLFGQLMARYRFVSVLPYVTAAIGPLLPGSATYFGLLALTQHHQSAALSQLTKAAALALALAIGVNLGNEIARLALRTPASAAPRRAAKRTRGF</sequence>
<feature type="transmembrane region" description="Helical" evidence="9">
    <location>
        <begin position="255"/>
        <end position="275"/>
    </location>
</feature>
<dbReference type="Pfam" id="PF06738">
    <property type="entry name" value="ThrE"/>
    <property type="match status" value="1"/>
</dbReference>
<evidence type="ECO:0000256" key="7">
    <source>
        <dbReference type="ARBA" id="ARBA00034125"/>
    </source>
</evidence>
<gene>
    <name evidence="12" type="ORF">SAMN05216223_104250</name>
</gene>
<dbReference type="InterPro" id="IPR050539">
    <property type="entry name" value="ThrE_Dicarb/AminoAcid_Exp"/>
</dbReference>
<evidence type="ECO:0000256" key="5">
    <source>
        <dbReference type="ARBA" id="ARBA00022989"/>
    </source>
</evidence>
<dbReference type="AlphaFoldDB" id="A0A1H5Z3M6"/>
<feature type="transmembrane region" description="Helical" evidence="9">
    <location>
        <begin position="391"/>
        <end position="408"/>
    </location>
</feature>
<feature type="compositionally biased region" description="Basic and acidic residues" evidence="8">
    <location>
        <begin position="14"/>
        <end position="26"/>
    </location>
</feature>
<feature type="domain" description="Threonine/serine exporter-like N-terminal" evidence="10">
    <location>
        <begin position="123"/>
        <end position="368"/>
    </location>
</feature>
<organism evidence="12 13">
    <name type="scientific">Actinacidiphila yanglinensis</name>
    <dbReference type="NCBI Taxonomy" id="310779"/>
    <lineage>
        <taxon>Bacteria</taxon>
        <taxon>Bacillati</taxon>
        <taxon>Actinomycetota</taxon>
        <taxon>Actinomycetes</taxon>
        <taxon>Kitasatosporales</taxon>
        <taxon>Streptomycetaceae</taxon>
        <taxon>Actinacidiphila</taxon>
    </lineage>
</organism>
<dbReference type="GO" id="GO:0015744">
    <property type="term" value="P:succinate transport"/>
    <property type="evidence" value="ECO:0007669"/>
    <property type="project" value="TreeGrafter"/>
</dbReference>
<evidence type="ECO:0000256" key="9">
    <source>
        <dbReference type="SAM" id="Phobius"/>
    </source>
</evidence>
<evidence type="ECO:0000256" key="6">
    <source>
        <dbReference type="ARBA" id="ARBA00023136"/>
    </source>
</evidence>
<feature type="transmembrane region" description="Helical" evidence="9">
    <location>
        <begin position="505"/>
        <end position="527"/>
    </location>
</feature>
<evidence type="ECO:0000256" key="2">
    <source>
        <dbReference type="ARBA" id="ARBA00022475"/>
    </source>
</evidence>
<feature type="transmembrane region" description="Helical" evidence="9">
    <location>
        <begin position="282"/>
        <end position="302"/>
    </location>
</feature>
<feature type="region of interest" description="Disordered" evidence="8">
    <location>
        <begin position="1"/>
        <end position="68"/>
    </location>
</feature>
<name>A0A1H5Z3M6_9ACTN</name>
<reference evidence="12 13" key="1">
    <citation type="submission" date="2016-10" db="EMBL/GenBank/DDBJ databases">
        <authorList>
            <person name="de Groot N.N."/>
        </authorList>
    </citation>
    <scope>NUCLEOTIDE SEQUENCE [LARGE SCALE GENOMIC DNA]</scope>
    <source>
        <strain evidence="12 13">CGMCC 4.2023</strain>
    </source>
</reference>
<evidence type="ECO:0000313" key="13">
    <source>
        <dbReference type="Proteomes" id="UP000236754"/>
    </source>
</evidence>
<keyword evidence="3" id="KW-0997">Cell inner membrane</keyword>
<feature type="transmembrane region" description="Helical" evidence="9">
    <location>
        <begin position="440"/>
        <end position="459"/>
    </location>
</feature>
<dbReference type="InterPro" id="IPR024528">
    <property type="entry name" value="ThrE_2"/>
</dbReference>
<feature type="transmembrane region" description="Helical" evidence="9">
    <location>
        <begin position="314"/>
        <end position="332"/>
    </location>
</feature>
<dbReference type="InterPro" id="IPR010619">
    <property type="entry name" value="ThrE-like_N"/>
</dbReference>
<feature type="domain" description="Threonine/Serine exporter ThrE" evidence="11">
    <location>
        <begin position="396"/>
        <end position="518"/>
    </location>
</feature>
<evidence type="ECO:0000313" key="12">
    <source>
        <dbReference type="EMBL" id="SEG29966.1"/>
    </source>
</evidence>
<dbReference type="GO" id="GO:0005886">
    <property type="term" value="C:plasma membrane"/>
    <property type="evidence" value="ECO:0007669"/>
    <property type="project" value="UniProtKB-SubCell"/>
</dbReference>
<evidence type="ECO:0000256" key="8">
    <source>
        <dbReference type="SAM" id="MobiDB-lite"/>
    </source>
</evidence>
<evidence type="ECO:0000256" key="4">
    <source>
        <dbReference type="ARBA" id="ARBA00022692"/>
    </source>
</evidence>
<keyword evidence="13" id="KW-1185">Reference proteome</keyword>
<keyword evidence="5 9" id="KW-1133">Transmembrane helix</keyword>
<keyword evidence="4 9" id="KW-0812">Transmembrane</keyword>
<protein>
    <submittedName>
        <fullName evidence="12">Uncharacterized membrane protein YjjP, DUF1212 family</fullName>
    </submittedName>
</protein>
<accession>A0A1H5Z3M6</accession>
<dbReference type="PANTHER" id="PTHR34390">
    <property type="entry name" value="UPF0442 PROTEIN YJJB-RELATED"/>
    <property type="match status" value="1"/>
</dbReference>
<keyword evidence="6 9" id="KW-0472">Membrane</keyword>
<feature type="transmembrane region" description="Helical" evidence="9">
    <location>
        <begin position="230"/>
        <end position="249"/>
    </location>
</feature>